<dbReference type="PATRIC" id="fig|927704.6.peg.3219"/>
<dbReference type="InterPro" id="IPR014746">
    <property type="entry name" value="Gln_synth/guanido_kin_cat_dom"/>
</dbReference>
<dbReference type="AlphaFoldDB" id="I0GUX2"/>
<gene>
    <name evidence="6" type="primary">gsh</name>
    <name evidence="6" type="ordered locus">SELR_pSRC200250</name>
</gene>
<dbReference type="HOGENOM" id="CLU_026610_1_1_9"/>
<dbReference type="PANTHER" id="PTHR34378:SF1">
    <property type="entry name" value="GLUTAMATE--CYSTEINE LIGASE, CHLOROPLASTIC"/>
    <property type="match status" value="1"/>
</dbReference>
<keyword evidence="2 6" id="KW-0436">Ligase</keyword>
<dbReference type="Pfam" id="PF04107">
    <property type="entry name" value="GCS2"/>
    <property type="match status" value="1"/>
</dbReference>
<dbReference type="RefSeq" id="WP_014430910.1">
    <property type="nucleotide sequence ID" value="NC_017076.1"/>
</dbReference>
<protein>
    <recommendedName>
        <fullName evidence="1">glutamate--cysteine ligase</fullName>
        <ecNumber evidence="1">6.3.2.2</ecNumber>
    </recommendedName>
</protein>
<organism evidence="6 7">
    <name type="scientific">Selenomonas ruminantium subsp. lactilytica (strain NBRC 103574 / TAM6421)</name>
    <dbReference type="NCBI Taxonomy" id="927704"/>
    <lineage>
        <taxon>Bacteria</taxon>
        <taxon>Bacillati</taxon>
        <taxon>Bacillota</taxon>
        <taxon>Negativicutes</taxon>
        <taxon>Selenomonadales</taxon>
        <taxon>Selenomonadaceae</taxon>
        <taxon>Selenomonas</taxon>
    </lineage>
</organism>
<sequence>MKEWKKALVNHFRQGIKHNTLPRLGVELEHFIVCHDTKNAVSYYGEGGVREILLGLMSHYPHAIALEEADLLGFSTDEFVITLEPASQLEISIFPMTSISRISLVYDDLCKNLNTELLPYGYEFMTVGCQPTSHVDDLPMIPKERYLLMDKYFVGTGNGGREMMRGTASLQVSIDYFSEDDFRRKIQAAYYYSPILKMLTDSSRTFEGKTLKSFLKRTDIWRRVDKARTGIVPNIFKVDYCFSDYADYIGTVPPIFVLEGKTYRYTGDRTTESLYEKKPMTEKALSHILSMAFPDVRLKNYLELRMADSVSSYLMLAYCALLKGLLYSDEGLSFAADGIRKNNLTEKDILVAEDNLMTKGYDAIVYGQPLRKIATNMLSIAEGILTQEERDFLHPFAERILHGKNDYTSH</sequence>
<evidence type="ECO:0000313" key="7">
    <source>
        <dbReference type="Proteomes" id="UP000007887"/>
    </source>
</evidence>
<geneLocation type="plasmid" evidence="6 7">
    <name>pSRC2</name>
</geneLocation>
<dbReference type="EC" id="6.3.2.2" evidence="1"/>
<dbReference type="OrthoDB" id="9780152at2"/>
<keyword evidence="3" id="KW-0547">Nucleotide-binding</keyword>
<evidence type="ECO:0000256" key="1">
    <source>
        <dbReference type="ARBA" id="ARBA00012220"/>
    </source>
</evidence>
<dbReference type="InterPro" id="IPR006336">
    <property type="entry name" value="GCS2"/>
</dbReference>
<dbReference type="PANTHER" id="PTHR34378">
    <property type="entry name" value="GLUTAMATE--CYSTEINE LIGASE, CHLOROPLASTIC"/>
    <property type="match status" value="1"/>
</dbReference>
<dbReference type="GO" id="GO:0004357">
    <property type="term" value="F:glutamate-cysteine ligase activity"/>
    <property type="evidence" value="ECO:0007669"/>
    <property type="project" value="UniProtKB-EC"/>
</dbReference>
<evidence type="ECO:0000256" key="5">
    <source>
        <dbReference type="ARBA" id="ARBA00048819"/>
    </source>
</evidence>
<evidence type="ECO:0000256" key="3">
    <source>
        <dbReference type="ARBA" id="ARBA00022741"/>
    </source>
</evidence>
<reference evidence="6 7" key="1">
    <citation type="submission" date="2011-10" db="EMBL/GenBank/DDBJ databases">
        <title>Whole genome sequence of Selenomonas ruminantium subsp. lactilytica TAM6421.</title>
        <authorList>
            <person name="Oguchi A."/>
            <person name="Ankai A."/>
            <person name="Kaneko J."/>
            <person name="Yamada-Narita S."/>
            <person name="Fukui S."/>
            <person name="Takahashi M."/>
            <person name="Onodera T."/>
            <person name="Kojima S."/>
            <person name="Fushimi T."/>
            <person name="Abe N."/>
            <person name="Kamio Y."/>
            <person name="Yamazaki S."/>
            <person name="Fujita N."/>
        </authorList>
    </citation>
    <scope>NUCLEOTIDE SEQUENCE [LARGE SCALE GENOMIC DNA]</scope>
    <source>
        <strain evidence="7">NBRC 103574 / TAM6421</strain>
        <plasmid evidence="6 7">pSRC2</plasmid>
    </source>
</reference>
<dbReference type="KEGG" id="sri:SELR_pSRC200250"/>
<accession>I0GUX2</accession>
<name>I0GUX2_SELRL</name>
<evidence type="ECO:0000256" key="4">
    <source>
        <dbReference type="ARBA" id="ARBA00022840"/>
    </source>
</evidence>
<proteinExistence type="predicted"/>
<dbReference type="InterPro" id="IPR035434">
    <property type="entry name" value="GCL_bact_plant"/>
</dbReference>
<evidence type="ECO:0000313" key="6">
    <source>
        <dbReference type="EMBL" id="BAL84559.1"/>
    </source>
</evidence>
<dbReference type="Proteomes" id="UP000007887">
    <property type="component" value="Plasmid pSRC2"/>
</dbReference>
<dbReference type="SUPFAM" id="SSF55931">
    <property type="entry name" value="Glutamine synthetase/guanido kinase"/>
    <property type="match status" value="1"/>
</dbReference>
<dbReference type="EMBL" id="AP012293">
    <property type="protein sequence ID" value="BAL84559.1"/>
    <property type="molecule type" value="Genomic_DNA"/>
</dbReference>
<dbReference type="GO" id="GO:0006750">
    <property type="term" value="P:glutathione biosynthetic process"/>
    <property type="evidence" value="ECO:0007669"/>
    <property type="project" value="InterPro"/>
</dbReference>
<comment type="catalytic activity">
    <reaction evidence="5">
        <text>L-cysteine + L-glutamate + ATP = gamma-L-glutamyl-L-cysteine + ADP + phosphate + H(+)</text>
        <dbReference type="Rhea" id="RHEA:13285"/>
        <dbReference type="ChEBI" id="CHEBI:15378"/>
        <dbReference type="ChEBI" id="CHEBI:29985"/>
        <dbReference type="ChEBI" id="CHEBI:30616"/>
        <dbReference type="ChEBI" id="CHEBI:35235"/>
        <dbReference type="ChEBI" id="CHEBI:43474"/>
        <dbReference type="ChEBI" id="CHEBI:58173"/>
        <dbReference type="ChEBI" id="CHEBI:456216"/>
        <dbReference type="EC" id="6.3.2.2"/>
    </reaction>
</comment>
<keyword evidence="6" id="KW-0614">Plasmid</keyword>
<dbReference type="GO" id="GO:0005524">
    <property type="term" value="F:ATP binding"/>
    <property type="evidence" value="ECO:0007669"/>
    <property type="project" value="UniProtKB-KW"/>
</dbReference>
<keyword evidence="4" id="KW-0067">ATP-binding</keyword>
<dbReference type="Gene3D" id="3.30.590.20">
    <property type="match status" value="1"/>
</dbReference>
<evidence type="ECO:0000256" key="2">
    <source>
        <dbReference type="ARBA" id="ARBA00022598"/>
    </source>
</evidence>